<dbReference type="OrthoDB" id="2789670at2759"/>
<feature type="non-terminal residue" evidence="10">
    <location>
        <position position="468"/>
    </location>
</feature>
<keyword evidence="8" id="KW-0503">Monooxygenase</keyword>
<dbReference type="PRINTS" id="PR00385">
    <property type="entry name" value="P450"/>
</dbReference>
<name>A0A8H7HLF1_9AGAM</name>
<keyword evidence="6" id="KW-0560">Oxidoreductase</keyword>
<dbReference type="InterPro" id="IPR001128">
    <property type="entry name" value="Cyt_P450"/>
</dbReference>
<dbReference type="PANTHER" id="PTHR46300">
    <property type="entry name" value="P450, PUTATIVE (EUROFUNG)-RELATED-RELATED"/>
    <property type="match status" value="1"/>
</dbReference>
<reference evidence="10" key="1">
    <citation type="submission" date="2020-09" db="EMBL/GenBank/DDBJ databases">
        <title>Comparative genome analyses of four rice-infecting Rhizoctonia solani isolates reveal extensive enrichment of homogalacturonan modification genes.</title>
        <authorList>
            <person name="Lee D.-Y."/>
            <person name="Jeon J."/>
            <person name="Kim K.-T."/>
            <person name="Cheong K."/>
            <person name="Song H."/>
            <person name="Choi G."/>
            <person name="Ko J."/>
            <person name="Opiyo S.O."/>
            <person name="Zuo S."/>
            <person name="Madhav S."/>
            <person name="Lee Y.-H."/>
            <person name="Wang G.-L."/>
        </authorList>
    </citation>
    <scope>NUCLEOTIDE SEQUENCE</scope>
    <source>
        <strain evidence="10">AG1-IA WGL</strain>
    </source>
</reference>
<evidence type="ECO:0000256" key="3">
    <source>
        <dbReference type="ARBA" id="ARBA00010617"/>
    </source>
</evidence>
<comment type="caution">
    <text evidence="10">The sequence shown here is derived from an EMBL/GenBank/DDBJ whole genome shotgun (WGS) entry which is preliminary data.</text>
</comment>
<keyword evidence="5 9" id="KW-0479">Metal-binding</keyword>
<comment type="pathway">
    <text evidence="2">Secondary metabolite biosynthesis.</text>
</comment>
<dbReference type="SUPFAM" id="SSF48264">
    <property type="entry name" value="Cytochrome P450"/>
    <property type="match status" value="1"/>
</dbReference>
<dbReference type="EMBL" id="JACYCD010000691">
    <property type="protein sequence ID" value="KAF8688942.1"/>
    <property type="molecule type" value="Genomic_DNA"/>
</dbReference>
<dbReference type="CDD" id="cd11065">
    <property type="entry name" value="CYP64-like"/>
    <property type="match status" value="1"/>
</dbReference>
<feature type="binding site" description="axial binding residue" evidence="9">
    <location>
        <position position="422"/>
    </location>
    <ligand>
        <name>heme</name>
        <dbReference type="ChEBI" id="CHEBI:30413"/>
    </ligand>
    <ligandPart>
        <name>Fe</name>
        <dbReference type="ChEBI" id="CHEBI:18248"/>
    </ligandPart>
</feature>
<comment type="cofactor">
    <cofactor evidence="1 9">
        <name>heme</name>
        <dbReference type="ChEBI" id="CHEBI:30413"/>
    </cofactor>
</comment>
<dbReference type="GO" id="GO:0016705">
    <property type="term" value="F:oxidoreductase activity, acting on paired donors, with incorporation or reduction of molecular oxygen"/>
    <property type="evidence" value="ECO:0007669"/>
    <property type="project" value="InterPro"/>
</dbReference>
<evidence type="ECO:0000256" key="9">
    <source>
        <dbReference type="PIRSR" id="PIRSR602401-1"/>
    </source>
</evidence>
<keyword evidence="7 9" id="KW-0408">Iron</keyword>
<dbReference type="AlphaFoldDB" id="A0A8H7HLF1"/>
<gene>
    <name evidence="10" type="ORF">RHS03_09206</name>
</gene>
<evidence type="ECO:0000313" key="10">
    <source>
        <dbReference type="EMBL" id="KAF8688942.1"/>
    </source>
</evidence>
<evidence type="ECO:0000256" key="1">
    <source>
        <dbReference type="ARBA" id="ARBA00001971"/>
    </source>
</evidence>
<proteinExistence type="inferred from homology"/>
<dbReference type="PANTHER" id="PTHR46300:SF7">
    <property type="entry name" value="P450, PUTATIVE (EUROFUNG)-RELATED"/>
    <property type="match status" value="1"/>
</dbReference>
<dbReference type="Proteomes" id="UP000602905">
    <property type="component" value="Unassembled WGS sequence"/>
</dbReference>
<evidence type="ECO:0000256" key="6">
    <source>
        <dbReference type="ARBA" id="ARBA00023002"/>
    </source>
</evidence>
<dbReference type="Pfam" id="PF00067">
    <property type="entry name" value="p450"/>
    <property type="match status" value="2"/>
</dbReference>
<keyword evidence="4 9" id="KW-0349">Heme</keyword>
<dbReference type="InterPro" id="IPR036396">
    <property type="entry name" value="Cyt_P450_sf"/>
</dbReference>
<evidence type="ECO:0000256" key="4">
    <source>
        <dbReference type="ARBA" id="ARBA00022617"/>
    </source>
</evidence>
<dbReference type="InterPro" id="IPR050364">
    <property type="entry name" value="Cytochrome_P450_fung"/>
</dbReference>
<evidence type="ECO:0000313" key="11">
    <source>
        <dbReference type="Proteomes" id="UP000602905"/>
    </source>
</evidence>
<organism evidence="10 11">
    <name type="scientific">Rhizoctonia solani</name>
    <dbReference type="NCBI Taxonomy" id="456999"/>
    <lineage>
        <taxon>Eukaryota</taxon>
        <taxon>Fungi</taxon>
        <taxon>Dikarya</taxon>
        <taxon>Basidiomycota</taxon>
        <taxon>Agaricomycotina</taxon>
        <taxon>Agaricomycetes</taxon>
        <taxon>Cantharellales</taxon>
        <taxon>Ceratobasidiaceae</taxon>
        <taxon>Rhizoctonia</taxon>
    </lineage>
</organism>
<dbReference type="InterPro" id="IPR002401">
    <property type="entry name" value="Cyt_P450_E_grp-I"/>
</dbReference>
<dbReference type="GO" id="GO:0005506">
    <property type="term" value="F:iron ion binding"/>
    <property type="evidence" value="ECO:0007669"/>
    <property type="project" value="InterPro"/>
</dbReference>
<evidence type="ECO:0000256" key="5">
    <source>
        <dbReference type="ARBA" id="ARBA00022723"/>
    </source>
</evidence>
<protein>
    <submittedName>
        <fullName evidence="10">Cytochrome p450</fullName>
    </submittedName>
</protein>
<evidence type="ECO:0000256" key="2">
    <source>
        <dbReference type="ARBA" id="ARBA00005179"/>
    </source>
</evidence>
<dbReference type="Gene3D" id="1.10.630.10">
    <property type="entry name" value="Cytochrome P450"/>
    <property type="match status" value="1"/>
</dbReference>
<dbReference type="GO" id="GO:0020037">
    <property type="term" value="F:heme binding"/>
    <property type="evidence" value="ECO:0007669"/>
    <property type="project" value="InterPro"/>
</dbReference>
<dbReference type="GO" id="GO:0004497">
    <property type="term" value="F:monooxygenase activity"/>
    <property type="evidence" value="ECO:0007669"/>
    <property type="project" value="UniProtKB-KW"/>
</dbReference>
<dbReference type="PRINTS" id="PR00463">
    <property type="entry name" value="EP450I"/>
</dbReference>
<sequence>MVFLMNSVSFGTLSLGAVLSALTLITAKLYTRNRLPLPPGPPKKSWLSGNAADMPKGHPWLKFTEWARGYGDIVHLRVHTNNIIILSSYEGILELFEKRGALYSQRPRRMMILMMGWGKLIAFTGHGKRWKAYRKYANSGFSKTAVLKYHGGQTKDVHVFLQRLLNSPEDFAKQLNMLVGMIIMRITYGYQVQEAGDPFVTISDEAIASMSTTGVAGRYLVDSYPFLRFLPTWLPGMKFKAMAQEWSKLPYRMVEEPYQWVRKQMNEGKAVPSFLLDLLDSIGNDEHGEDMAKWTAGSMYNAGSHTTVSTLSNFILAMVPTLPTMSDRPKLPYLECILLETMRWYPVTPLTVPHRVEREDMYQGYRIPANSTVFANIYAITRDERIFPNPEAFISERFDGTQPGPTPLDPREFVFGIGRRICPVNTVADATIFLVMANLVATMDITKAKDENGHEIEPQVVRTGGLVR</sequence>
<evidence type="ECO:0000256" key="7">
    <source>
        <dbReference type="ARBA" id="ARBA00023004"/>
    </source>
</evidence>
<evidence type="ECO:0000256" key="8">
    <source>
        <dbReference type="ARBA" id="ARBA00023033"/>
    </source>
</evidence>
<comment type="similarity">
    <text evidence="3">Belongs to the cytochrome P450 family.</text>
</comment>
<accession>A0A8H7HLF1</accession>